<dbReference type="Pfam" id="PF01633">
    <property type="entry name" value="Choline_kinase"/>
    <property type="match status" value="1"/>
</dbReference>
<evidence type="ECO:0000256" key="2">
    <source>
        <dbReference type="ARBA" id="ARBA00038211"/>
    </source>
</evidence>
<reference evidence="5" key="1">
    <citation type="journal article" date="2022" name="Proc. Natl. Acad. Sci. U.S.A.">
        <title>Life cycle and functional genomics of the unicellular red alga Galdieria for elucidating algal and plant evolution and industrial use.</title>
        <authorList>
            <person name="Hirooka S."/>
            <person name="Itabashi T."/>
            <person name="Ichinose T.M."/>
            <person name="Onuma R."/>
            <person name="Fujiwara T."/>
            <person name="Yamashita S."/>
            <person name="Jong L.W."/>
            <person name="Tomita R."/>
            <person name="Iwane A.H."/>
            <person name="Miyagishima S.Y."/>
        </authorList>
    </citation>
    <scope>NUCLEOTIDE SEQUENCE</scope>
    <source>
        <strain evidence="5">NBRC 102759</strain>
    </source>
</reference>
<dbReference type="PANTHER" id="PTHR22603:SF66">
    <property type="entry name" value="ETHANOLAMINE KINASE"/>
    <property type="match status" value="1"/>
</dbReference>
<organism evidence="5 6">
    <name type="scientific">Galdieria partita</name>
    <dbReference type="NCBI Taxonomy" id="83374"/>
    <lineage>
        <taxon>Eukaryota</taxon>
        <taxon>Rhodophyta</taxon>
        <taxon>Bangiophyceae</taxon>
        <taxon>Galdieriales</taxon>
        <taxon>Galdieriaceae</taxon>
        <taxon>Galdieria</taxon>
    </lineage>
</organism>
<feature type="transmembrane region" description="Helical" evidence="4">
    <location>
        <begin position="6"/>
        <end position="28"/>
    </location>
</feature>
<protein>
    <recommendedName>
        <fullName evidence="3">ethanolamine kinase</fullName>
        <ecNumber evidence="3">2.7.1.82</ecNumber>
    </recommendedName>
</protein>
<dbReference type="GO" id="GO:0006646">
    <property type="term" value="P:phosphatidylethanolamine biosynthetic process"/>
    <property type="evidence" value="ECO:0007669"/>
    <property type="project" value="TreeGrafter"/>
</dbReference>
<keyword evidence="4" id="KW-0812">Transmembrane</keyword>
<dbReference type="AlphaFoldDB" id="A0A9C7PWV2"/>
<dbReference type="GO" id="GO:0004305">
    <property type="term" value="F:ethanolamine kinase activity"/>
    <property type="evidence" value="ECO:0007669"/>
    <property type="project" value="UniProtKB-EC"/>
</dbReference>
<comment type="similarity">
    <text evidence="2">Belongs to the choline/ethanolamine kinase family.</text>
</comment>
<dbReference type="Proteomes" id="UP001061958">
    <property type="component" value="Unassembled WGS sequence"/>
</dbReference>
<keyword evidence="6" id="KW-1185">Reference proteome</keyword>
<accession>A0A9C7PWV2</accession>
<evidence type="ECO:0000256" key="3">
    <source>
        <dbReference type="ARBA" id="ARBA00038874"/>
    </source>
</evidence>
<evidence type="ECO:0000256" key="1">
    <source>
        <dbReference type="ARBA" id="ARBA00037883"/>
    </source>
</evidence>
<gene>
    <name evidence="5" type="ORF">GpartN1_g4049.t1</name>
</gene>
<dbReference type="GO" id="GO:0005737">
    <property type="term" value="C:cytoplasm"/>
    <property type="evidence" value="ECO:0007669"/>
    <property type="project" value="TreeGrafter"/>
</dbReference>
<dbReference type="EMBL" id="BQMJ01000031">
    <property type="protein sequence ID" value="GJQ12258.1"/>
    <property type="molecule type" value="Genomic_DNA"/>
</dbReference>
<evidence type="ECO:0000256" key="4">
    <source>
        <dbReference type="SAM" id="Phobius"/>
    </source>
</evidence>
<proteinExistence type="inferred from homology"/>
<evidence type="ECO:0000313" key="6">
    <source>
        <dbReference type="Proteomes" id="UP001061958"/>
    </source>
</evidence>
<comment type="pathway">
    <text evidence="1">Phospholipid metabolism; phosphatidylethanolamine biosynthesis; phosphatidylethanolamine from ethanolamine: step 1/3.</text>
</comment>
<keyword evidence="4" id="KW-1133">Transmembrane helix</keyword>
<keyword evidence="4" id="KW-0472">Membrane</keyword>
<dbReference type="EC" id="2.7.1.82" evidence="3"/>
<dbReference type="OrthoDB" id="10267235at2759"/>
<evidence type="ECO:0000313" key="5">
    <source>
        <dbReference type="EMBL" id="GJQ12258.1"/>
    </source>
</evidence>
<comment type="caution">
    <text evidence="5">The sequence shown here is derived from an EMBL/GenBank/DDBJ whole genome shotgun (WGS) entry which is preliminary data.</text>
</comment>
<dbReference type="PANTHER" id="PTHR22603">
    <property type="entry name" value="CHOLINE/ETHANOALAMINE KINASE"/>
    <property type="match status" value="1"/>
</dbReference>
<dbReference type="SUPFAM" id="SSF56112">
    <property type="entry name" value="Protein kinase-like (PK-like)"/>
    <property type="match status" value="1"/>
</dbReference>
<dbReference type="Gene3D" id="3.30.200.20">
    <property type="entry name" value="Phosphorylase Kinase, domain 1"/>
    <property type="match status" value="1"/>
</dbReference>
<name>A0A9C7PWV2_9RHOD</name>
<sequence>MKSSTVGLSIISLSTVVYIFVEILRNMYHTSRRNKKKTFWSRLICRNSPIPYVAFRVSLEPNLIKKQVKYVCKALVPEWRHVDDSELRVERVLGGITNRIFCVSVNKDAPSLCFRKVLVRVFGAEGIIDREKENEIFEQLAINKIAPSFIGEFANGRIESWLEARCISIEEMRYPAISKAVAQKLAILHRFQPQGTRKNLEESPVWESIYGWLKEAKVALKQLENTELDENRRLLLMQIDLFALGKELEFLRDSLKKTPSPIVFSHNDLLFGNILYDETSGMVYFVDFEYSGWNYRGFDIGNHFCECMGGTDNGIPDYTKYPTEEQQYLFCQHYLAAYEGLKDVSLVKETDIKSLMIEANRYALLSHFYWGMWALCLSIDQTVDFDYLLFGVNRFKEYYRFRDQFLKGP</sequence>
<dbReference type="Gene3D" id="3.90.1200.10">
    <property type="match status" value="1"/>
</dbReference>
<dbReference type="InterPro" id="IPR011009">
    <property type="entry name" value="Kinase-like_dom_sf"/>
</dbReference>
<dbReference type="CDD" id="cd05157">
    <property type="entry name" value="ETNK_euk"/>
    <property type="match status" value="1"/>
</dbReference>
<reference evidence="5" key="2">
    <citation type="submission" date="2022-01" db="EMBL/GenBank/DDBJ databases">
        <authorList>
            <person name="Hirooka S."/>
            <person name="Miyagishima S.Y."/>
        </authorList>
    </citation>
    <scope>NUCLEOTIDE SEQUENCE</scope>
    <source>
        <strain evidence="5">NBRC 102759</strain>
    </source>
</reference>